<organism evidence="6">
    <name type="scientific">Providencia stuartii</name>
    <dbReference type="NCBI Taxonomy" id="588"/>
    <lineage>
        <taxon>Bacteria</taxon>
        <taxon>Pseudomonadati</taxon>
        <taxon>Pseudomonadota</taxon>
        <taxon>Gammaproteobacteria</taxon>
        <taxon>Enterobacterales</taxon>
        <taxon>Morganellaceae</taxon>
        <taxon>Providencia</taxon>
    </lineage>
</organism>
<dbReference type="PROSITE" id="PS51257">
    <property type="entry name" value="PROKAR_LIPOPROTEIN"/>
    <property type="match status" value="1"/>
</dbReference>
<dbReference type="PANTHER" id="PTHR42910:SF1">
    <property type="entry name" value="MAJOR FACILITATOR SUPERFAMILY (MFS) PROFILE DOMAIN-CONTAINING PROTEIN"/>
    <property type="match status" value="1"/>
</dbReference>
<feature type="transmembrane region" description="Helical" evidence="4">
    <location>
        <begin position="150"/>
        <end position="169"/>
    </location>
</feature>
<feature type="transmembrane region" description="Helical" evidence="4">
    <location>
        <begin position="175"/>
        <end position="196"/>
    </location>
</feature>
<feature type="transmembrane region" description="Helical" evidence="4">
    <location>
        <begin position="381"/>
        <end position="401"/>
    </location>
</feature>
<feature type="transmembrane region" description="Helical" evidence="4">
    <location>
        <begin position="26"/>
        <end position="45"/>
    </location>
</feature>
<reference evidence="6" key="1">
    <citation type="submission" date="2024-02" db="EMBL/GenBank/DDBJ databases">
        <authorList>
            <consortium name="Clinical and Environmental Microbiology Branch: Whole genome sequencing antimicrobial resistance pathogens in the healthcare setting"/>
        </authorList>
    </citation>
    <scope>NUCLEOTIDE SEQUENCE</scope>
    <source>
        <strain evidence="6">2020GO-00142</strain>
    </source>
</reference>
<feature type="transmembrane region" description="Helical" evidence="4">
    <location>
        <begin position="291"/>
        <end position="310"/>
    </location>
</feature>
<feature type="transmembrane region" description="Helical" evidence="4">
    <location>
        <begin position="234"/>
        <end position="255"/>
    </location>
</feature>
<dbReference type="AlphaFoldDB" id="A0AAI9MXX5"/>
<dbReference type="PANTHER" id="PTHR42910">
    <property type="entry name" value="TRANSPORTER SCO4007-RELATED"/>
    <property type="match status" value="1"/>
</dbReference>
<comment type="caution">
    <text evidence="6">The sequence shown here is derived from an EMBL/GenBank/DDBJ whole genome shotgun (WGS) entry which is preliminary data.</text>
</comment>
<gene>
    <name evidence="6" type="ORF">JRA39_003951</name>
</gene>
<dbReference type="SUPFAM" id="SSF103473">
    <property type="entry name" value="MFS general substrate transporter"/>
    <property type="match status" value="1"/>
</dbReference>
<evidence type="ECO:0000256" key="4">
    <source>
        <dbReference type="SAM" id="Phobius"/>
    </source>
</evidence>
<keyword evidence="1 4" id="KW-0812">Transmembrane</keyword>
<evidence type="ECO:0000256" key="1">
    <source>
        <dbReference type="ARBA" id="ARBA00022692"/>
    </source>
</evidence>
<feature type="transmembrane region" description="Helical" evidence="4">
    <location>
        <begin position="261"/>
        <end position="279"/>
    </location>
</feature>
<keyword evidence="3 4" id="KW-0472">Membrane</keyword>
<dbReference type="InterPro" id="IPR036259">
    <property type="entry name" value="MFS_trans_sf"/>
</dbReference>
<dbReference type="EMBL" id="AAZDVE040000050">
    <property type="protein sequence ID" value="EMP9434820.1"/>
    <property type="molecule type" value="Genomic_DNA"/>
</dbReference>
<dbReference type="GO" id="GO:0022857">
    <property type="term" value="F:transmembrane transporter activity"/>
    <property type="evidence" value="ECO:0007669"/>
    <property type="project" value="InterPro"/>
</dbReference>
<feature type="transmembrane region" description="Helical" evidence="4">
    <location>
        <begin position="354"/>
        <end position="375"/>
    </location>
</feature>
<feature type="transmembrane region" description="Helical" evidence="4">
    <location>
        <begin position="57"/>
        <end position="80"/>
    </location>
</feature>
<name>A0AAI9MXX5_PROST</name>
<evidence type="ECO:0000313" key="6">
    <source>
        <dbReference type="EMBL" id="EMP9434820.1"/>
    </source>
</evidence>
<evidence type="ECO:0000256" key="2">
    <source>
        <dbReference type="ARBA" id="ARBA00022989"/>
    </source>
</evidence>
<dbReference type="Pfam" id="PF07690">
    <property type="entry name" value="MFS_1"/>
    <property type="match status" value="2"/>
</dbReference>
<dbReference type="CDD" id="cd17324">
    <property type="entry name" value="MFS_NepI_like"/>
    <property type="match status" value="1"/>
</dbReference>
<sequence length="407" mass="43761">MKELITTPNTHCHISHGLESKLSNSLVLLFAVACGLSVANVYYAQPLLDALSLEFSISNAAIGSVITLTQIGCALALLFLVPLGDKIERKKLMLLQLVALVISLIVVGMAKTPMTLMIGMLAVGMLGTAMTQGLIAYAASSSSLSDQGRVIGTAQSGVFIGLLLSRTFSGLISDLVGWRGVYICSAILMLSIAYPLSRRLPNLNVMTKDIKYHQLIFSLFYLLKEQKVLQVRGLLALLMFAAFNIFWTAIVIPLSDAPFNYSRTVIGSLGLVGAIGALVASKSGGWADRGYGKQVSFYALVILILAWLPISLISWSIWALIVGIILLDAGGQALHVTNQSMIYRTKPEANSRMISLYMMFYAIGSGLGAISSTAMYAYAGWNGVCILGALVSVFALIIWGITRNRSF</sequence>
<evidence type="ECO:0000256" key="3">
    <source>
        <dbReference type="ARBA" id="ARBA00023136"/>
    </source>
</evidence>
<dbReference type="Gene3D" id="1.20.1250.20">
    <property type="entry name" value="MFS general substrate transporter like domains"/>
    <property type="match status" value="1"/>
</dbReference>
<evidence type="ECO:0000259" key="5">
    <source>
        <dbReference type="PROSITE" id="PS50850"/>
    </source>
</evidence>
<feature type="transmembrane region" description="Helical" evidence="4">
    <location>
        <begin position="116"/>
        <end position="138"/>
    </location>
</feature>
<dbReference type="InterPro" id="IPR020846">
    <property type="entry name" value="MFS_dom"/>
</dbReference>
<protein>
    <submittedName>
        <fullName evidence="6">MFS transporter</fullName>
    </submittedName>
</protein>
<dbReference type="InterPro" id="IPR011701">
    <property type="entry name" value="MFS"/>
</dbReference>
<feature type="transmembrane region" description="Helical" evidence="4">
    <location>
        <begin position="92"/>
        <end position="110"/>
    </location>
</feature>
<keyword evidence="2 4" id="KW-1133">Transmembrane helix</keyword>
<proteinExistence type="predicted"/>
<dbReference type="PROSITE" id="PS50850">
    <property type="entry name" value="MFS"/>
    <property type="match status" value="1"/>
</dbReference>
<feature type="transmembrane region" description="Helical" evidence="4">
    <location>
        <begin position="316"/>
        <end position="334"/>
    </location>
</feature>
<feature type="domain" description="Major facilitator superfamily (MFS) profile" evidence="5">
    <location>
        <begin position="26"/>
        <end position="406"/>
    </location>
</feature>
<accession>A0AAI9MXX5</accession>